<organism evidence="2 3">
    <name type="scientific">Psychroflexus salis</name>
    <dbReference type="NCBI Taxonomy" id="1526574"/>
    <lineage>
        <taxon>Bacteria</taxon>
        <taxon>Pseudomonadati</taxon>
        <taxon>Bacteroidota</taxon>
        <taxon>Flavobacteriia</taxon>
        <taxon>Flavobacteriales</taxon>
        <taxon>Flavobacteriaceae</taxon>
        <taxon>Psychroflexus</taxon>
    </lineage>
</organism>
<dbReference type="Proteomes" id="UP000599688">
    <property type="component" value="Unassembled WGS sequence"/>
</dbReference>
<evidence type="ECO:0000313" key="3">
    <source>
        <dbReference type="Proteomes" id="UP000599688"/>
    </source>
</evidence>
<keyword evidence="1" id="KW-0812">Transmembrane</keyword>
<gene>
    <name evidence="2" type="ORF">GCM10010831_00060</name>
</gene>
<keyword evidence="1" id="KW-0472">Membrane</keyword>
<dbReference type="AlphaFoldDB" id="A0A917E5Q0"/>
<feature type="transmembrane region" description="Helical" evidence="1">
    <location>
        <begin position="37"/>
        <end position="56"/>
    </location>
</feature>
<comment type="caution">
    <text evidence="2">The sequence shown here is derived from an EMBL/GenBank/DDBJ whole genome shotgun (WGS) entry which is preliminary data.</text>
</comment>
<reference evidence="2 3" key="1">
    <citation type="journal article" date="2014" name="Int. J. Syst. Evol. Microbiol.">
        <title>Complete genome sequence of Corynebacterium casei LMG S-19264T (=DSM 44701T), isolated from a smear-ripened cheese.</title>
        <authorList>
            <consortium name="US DOE Joint Genome Institute (JGI-PGF)"/>
            <person name="Walter F."/>
            <person name="Albersmeier A."/>
            <person name="Kalinowski J."/>
            <person name="Ruckert C."/>
        </authorList>
    </citation>
    <scope>NUCLEOTIDE SEQUENCE [LARGE SCALE GENOMIC DNA]</scope>
    <source>
        <strain evidence="2 3">CGMCC 1.12925</strain>
    </source>
</reference>
<proteinExistence type="predicted"/>
<keyword evidence="1" id="KW-1133">Transmembrane helix</keyword>
<evidence type="ECO:0000313" key="2">
    <source>
        <dbReference type="EMBL" id="GGE02238.1"/>
    </source>
</evidence>
<dbReference type="EMBL" id="BMGL01000001">
    <property type="protein sequence ID" value="GGE02238.1"/>
    <property type="molecule type" value="Genomic_DNA"/>
</dbReference>
<protein>
    <submittedName>
        <fullName evidence="2">Uncharacterized protein</fullName>
    </submittedName>
</protein>
<keyword evidence="3" id="KW-1185">Reference proteome</keyword>
<accession>A0A917E5Q0</accession>
<name>A0A917E5Q0_9FLAO</name>
<sequence>MLCSFAYSFQTPGSANPPEPPGDGGDGALVKDVPEMALDYSLLFILLGISLAYFYFKKTDFFFFKHNKS</sequence>
<evidence type="ECO:0000256" key="1">
    <source>
        <dbReference type="SAM" id="Phobius"/>
    </source>
</evidence>